<organism evidence="2 3">
    <name type="scientific">Aeromicrobium piscarium</name>
    <dbReference type="NCBI Taxonomy" id="2590901"/>
    <lineage>
        <taxon>Bacteria</taxon>
        <taxon>Bacillati</taxon>
        <taxon>Actinomycetota</taxon>
        <taxon>Actinomycetes</taxon>
        <taxon>Propionibacteriales</taxon>
        <taxon>Nocardioidaceae</taxon>
        <taxon>Aeromicrobium</taxon>
    </lineage>
</organism>
<evidence type="ECO:0000256" key="1">
    <source>
        <dbReference type="SAM" id="MobiDB-lite"/>
    </source>
</evidence>
<proteinExistence type="predicted"/>
<evidence type="ECO:0000313" key="2">
    <source>
        <dbReference type="EMBL" id="TSD68092.1"/>
    </source>
</evidence>
<protein>
    <submittedName>
        <fullName evidence="2">Uncharacterized protein</fullName>
    </submittedName>
</protein>
<dbReference type="RefSeq" id="WP_143911039.1">
    <property type="nucleotide sequence ID" value="NZ_VLNT01000001.1"/>
</dbReference>
<feature type="compositionally biased region" description="Basic and acidic residues" evidence="1">
    <location>
        <begin position="54"/>
        <end position="69"/>
    </location>
</feature>
<dbReference type="AlphaFoldDB" id="A0A554SP07"/>
<accession>A0A554SP07</accession>
<comment type="caution">
    <text evidence="2">The sequence shown here is derived from an EMBL/GenBank/DDBJ whole genome shotgun (WGS) entry which is preliminary data.</text>
</comment>
<reference evidence="2 3" key="1">
    <citation type="submission" date="2019-07" db="EMBL/GenBank/DDBJ databases">
        <authorList>
            <person name="Zhao L.H."/>
        </authorList>
    </citation>
    <scope>NUCLEOTIDE SEQUENCE [LARGE SCALE GENOMIC DNA]</scope>
    <source>
        <strain evidence="2 3">Co35</strain>
    </source>
</reference>
<dbReference type="Proteomes" id="UP000316988">
    <property type="component" value="Unassembled WGS sequence"/>
</dbReference>
<dbReference type="EMBL" id="VLNT01000001">
    <property type="protein sequence ID" value="TSD68092.1"/>
    <property type="molecule type" value="Genomic_DNA"/>
</dbReference>
<name>A0A554SP07_9ACTN</name>
<feature type="region of interest" description="Disordered" evidence="1">
    <location>
        <begin position="46"/>
        <end position="71"/>
    </location>
</feature>
<keyword evidence="3" id="KW-1185">Reference proteome</keyword>
<gene>
    <name evidence="2" type="ORF">FNM00_00410</name>
</gene>
<sequence length="84" mass="9168">MKSKVPDGTLVVTLFGTVHVKGSCPNGRAAKWQWEGRNNLPGDEPCSDCLPDGLPDREPHQVTNEERARLASLAGVESLEDLRD</sequence>
<evidence type="ECO:0000313" key="3">
    <source>
        <dbReference type="Proteomes" id="UP000316988"/>
    </source>
</evidence>